<dbReference type="Gene3D" id="3.30.160.250">
    <property type="match status" value="1"/>
</dbReference>
<accession>A0AA35WAV8</accession>
<reference evidence="1" key="1">
    <citation type="submission" date="2023-03" db="EMBL/GenBank/DDBJ databases">
        <authorList>
            <person name="Steffen K."/>
            <person name="Cardenas P."/>
        </authorList>
    </citation>
    <scope>NUCLEOTIDE SEQUENCE</scope>
</reference>
<evidence type="ECO:0008006" key="3">
    <source>
        <dbReference type="Google" id="ProtNLM"/>
    </source>
</evidence>
<evidence type="ECO:0000313" key="1">
    <source>
        <dbReference type="EMBL" id="CAI8006522.1"/>
    </source>
</evidence>
<organism evidence="1 2">
    <name type="scientific">Geodia barretti</name>
    <name type="common">Barrett's horny sponge</name>
    <dbReference type="NCBI Taxonomy" id="519541"/>
    <lineage>
        <taxon>Eukaryota</taxon>
        <taxon>Metazoa</taxon>
        <taxon>Porifera</taxon>
        <taxon>Demospongiae</taxon>
        <taxon>Heteroscleromorpha</taxon>
        <taxon>Tetractinellida</taxon>
        <taxon>Astrophorina</taxon>
        <taxon>Geodiidae</taxon>
        <taxon>Geodia</taxon>
    </lineage>
</organism>
<dbReference type="Pfam" id="PF21748">
    <property type="entry name" value="UPF0150"/>
    <property type="match status" value="1"/>
</dbReference>
<evidence type="ECO:0000313" key="2">
    <source>
        <dbReference type="Proteomes" id="UP001174909"/>
    </source>
</evidence>
<keyword evidence="2" id="KW-1185">Reference proteome</keyword>
<dbReference type="AlphaFoldDB" id="A0AA35WAV8"/>
<proteinExistence type="predicted"/>
<comment type="caution">
    <text evidence="1">The sequence shown here is derived from an EMBL/GenBank/DDBJ whole genome shotgun (WGS) entry which is preliminary data.</text>
</comment>
<protein>
    <recommendedName>
        <fullName evidence="3">Type II toxin-antitoxin system HicB family antitoxin</fullName>
    </recommendedName>
</protein>
<dbReference type="SUPFAM" id="SSF143100">
    <property type="entry name" value="TTHA1013/TTHA0281-like"/>
    <property type="match status" value="1"/>
</dbReference>
<dbReference type="InterPro" id="IPR049389">
    <property type="entry name" value="TTHA0281-like"/>
</dbReference>
<dbReference type="InterPro" id="IPR035069">
    <property type="entry name" value="TTHA1013/TTHA0281-like"/>
</dbReference>
<gene>
    <name evidence="1" type="ORF">GBAR_LOCUS4763</name>
</gene>
<name>A0AA35WAV8_GEOBA</name>
<dbReference type="EMBL" id="CASHTH010000691">
    <property type="protein sequence ID" value="CAI8006522.1"/>
    <property type="molecule type" value="Genomic_DNA"/>
</dbReference>
<sequence>MEHKFVLTDYLKEAMALAVYEDLEEDGFAGRIPPCAGVIGFAPTLLECKQELRSVLEDWMLLGFRLGHDLPVVDGIDLNLEAISEPVESL</sequence>
<dbReference type="Proteomes" id="UP001174909">
    <property type="component" value="Unassembled WGS sequence"/>
</dbReference>